<dbReference type="GeneID" id="69101676"/>
<dbReference type="PANTHER" id="PTHR47197">
    <property type="entry name" value="PROTEIN NIRF"/>
    <property type="match status" value="1"/>
</dbReference>
<dbReference type="InterPro" id="IPR051200">
    <property type="entry name" value="Host-pathogen_enzymatic-act"/>
</dbReference>
<dbReference type="RefSeq" id="WP_052728004.1">
    <property type="nucleotide sequence ID" value="NZ_CP009520.1"/>
</dbReference>
<dbReference type="EMBL" id="CP009520">
    <property type="protein sequence ID" value="AKB45186.1"/>
    <property type="molecule type" value="Genomic_DNA"/>
</dbReference>
<dbReference type="InterPro" id="IPR013783">
    <property type="entry name" value="Ig-like_fold"/>
</dbReference>
<dbReference type="NCBIfam" id="TIGR02276">
    <property type="entry name" value="beta_rpt_yvtn"/>
    <property type="match status" value="7"/>
</dbReference>
<dbReference type="InterPro" id="IPR022409">
    <property type="entry name" value="PKD/Chitinase_dom"/>
</dbReference>
<reference evidence="2 3" key="1">
    <citation type="submission" date="2014-07" db="EMBL/GenBank/DDBJ databases">
        <title>Methanogenic archaea and the global carbon cycle.</title>
        <authorList>
            <person name="Henriksen J.R."/>
            <person name="Luke J."/>
            <person name="Reinhart S."/>
            <person name="Benedict M.N."/>
            <person name="Youngblut N.D."/>
            <person name="Metcalf M.E."/>
            <person name="Whitaker R.J."/>
            <person name="Metcalf W.W."/>
        </authorList>
    </citation>
    <scope>NUCLEOTIDE SEQUENCE [LARGE SCALE GENOMIC DNA]</scope>
    <source>
        <strain evidence="2 3">Z-761</strain>
    </source>
</reference>
<dbReference type="InterPro" id="IPR018391">
    <property type="entry name" value="PQQ_b-propeller_rpt"/>
</dbReference>
<evidence type="ECO:0000259" key="1">
    <source>
        <dbReference type="PROSITE" id="PS50093"/>
    </source>
</evidence>
<feature type="domain" description="PKD" evidence="1">
    <location>
        <begin position="347"/>
        <end position="425"/>
    </location>
</feature>
<dbReference type="InterPro" id="IPR011045">
    <property type="entry name" value="N2O_reductase_N"/>
</dbReference>
<dbReference type="InterPro" id="IPR015943">
    <property type="entry name" value="WD40/YVTN_repeat-like_dom_sf"/>
</dbReference>
<proteinExistence type="predicted"/>
<sequence length="607" mass="63842">MKFNEKLNSVALVSVALILFLIFVSSTTSAATEQSASYAGTYAYITDRYSDTVSVIDTSTNAVTAKVPVGNHPSGVAVSPTGTKVYVVNSDSGSVSVIDTTTNTVTATVSVERGPYGVAVSPNGKKAYVASMGLDTVYVIDTATNTVTATVNVGTYPNGVAVNPAGTKVYVTNNMDGTVSVIDTATNKVTATVNVGTSPEGVAVSPNGKKVYVTNNGENTVSVIDTATNKITATVNVGDYPKGVTVTQDGKKVYVANFGKIGDLGGTVSVIDTTTNKVAATVNVGFYPWGIAVNPAGTKVYVADYGDGSVYVIDTATNTVIATIMSAGHKIIAFGQFIASVPIPVIPVANFSAKPTFGMAPMIVKFTDKSTGLPDKWKWNFGDGDTSTEQDPIHKYFKAGTYTITLTVTNAAGSNKTTKTKYITVLPRLNNPKVPVASFSASPTTGKAPLKVVFTDKSKNTPTSWKWSFGDGAVSTEQNPVHKYSKVGNYTIALIAINAAGNNTTTKENYITVIEKPVANFTSNVTSGKAPLTVAFTDKSTGLPEKWKWNFGDGTTSREKNPTHKYLQEGKYKITLTVSNTAGSSTVTKTNFIKVTTNTRPGIYSEN</sequence>
<dbReference type="InterPro" id="IPR001680">
    <property type="entry name" value="WD40_rpt"/>
</dbReference>
<dbReference type="HOGENOM" id="CLU_009318_5_1_2"/>
<protein>
    <recommendedName>
        <fullName evidence="1">PKD domain-containing protein</fullName>
    </recommendedName>
</protein>
<dbReference type="PROSITE" id="PS50093">
    <property type="entry name" value="PKD"/>
    <property type="match status" value="3"/>
</dbReference>
<evidence type="ECO:0000313" key="3">
    <source>
        <dbReference type="Proteomes" id="UP000033096"/>
    </source>
</evidence>
<dbReference type="AlphaFoldDB" id="A0A0E3LI06"/>
<dbReference type="PANTHER" id="PTHR47197:SF3">
    <property type="entry name" value="DIHYDRO-HEME D1 DEHYDROGENASE"/>
    <property type="match status" value="1"/>
</dbReference>
<dbReference type="InterPro" id="IPR011964">
    <property type="entry name" value="YVTN_b-propeller_repeat"/>
</dbReference>
<feature type="domain" description="PKD" evidence="1">
    <location>
        <begin position="435"/>
        <end position="518"/>
    </location>
</feature>
<dbReference type="SUPFAM" id="SSF49299">
    <property type="entry name" value="PKD domain"/>
    <property type="match status" value="3"/>
</dbReference>
<dbReference type="CDD" id="cd00146">
    <property type="entry name" value="PKD"/>
    <property type="match status" value="3"/>
</dbReference>
<gene>
    <name evidence="2" type="ORF">MSVAZ_2917</name>
</gene>
<dbReference type="SMART" id="SM00320">
    <property type="entry name" value="WD40"/>
    <property type="match status" value="5"/>
</dbReference>
<evidence type="ECO:0000313" key="2">
    <source>
        <dbReference type="EMBL" id="AKB45186.1"/>
    </source>
</evidence>
<dbReference type="SUPFAM" id="SSF50974">
    <property type="entry name" value="Nitrous oxide reductase, N-terminal domain"/>
    <property type="match status" value="1"/>
</dbReference>
<accession>A0A0E3LI06</accession>
<dbReference type="PATRIC" id="fig|1434123.4.peg.3583"/>
<dbReference type="Proteomes" id="UP000033096">
    <property type="component" value="Chromosome"/>
</dbReference>
<dbReference type="FunFam" id="2.60.40.10:FF:000270">
    <property type="entry name" value="Cell surface protein"/>
    <property type="match status" value="3"/>
</dbReference>
<dbReference type="CDD" id="cd05819">
    <property type="entry name" value="NHL"/>
    <property type="match status" value="1"/>
</dbReference>
<name>A0A0E3LI06_9EURY</name>
<dbReference type="Pfam" id="PF18911">
    <property type="entry name" value="PKD_4"/>
    <property type="match status" value="3"/>
</dbReference>
<dbReference type="Gene3D" id="2.130.10.10">
    <property type="entry name" value="YVTN repeat-like/Quinoprotein amine dehydrogenase"/>
    <property type="match status" value="3"/>
</dbReference>
<dbReference type="InterPro" id="IPR035986">
    <property type="entry name" value="PKD_dom_sf"/>
</dbReference>
<organism evidence="2 3">
    <name type="scientific">Methanosarcina vacuolata Z-761</name>
    <dbReference type="NCBI Taxonomy" id="1434123"/>
    <lineage>
        <taxon>Archaea</taxon>
        <taxon>Methanobacteriati</taxon>
        <taxon>Methanobacteriota</taxon>
        <taxon>Stenosarchaea group</taxon>
        <taxon>Methanomicrobia</taxon>
        <taxon>Methanosarcinales</taxon>
        <taxon>Methanosarcinaceae</taxon>
        <taxon>Methanosarcina</taxon>
    </lineage>
</organism>
<feature type="domain" description="PKD" evidence="1">
    <location>
        <begin position="517"/>
        <end position="600"/>
    </location>
</feature>
<dbReference type="KEGG" id="mvc:MSVAZ_2917"/>
<dbReference type="InterPro" id="IPR000601">
    <property type="entry name" value="PKD_dom"/>
</dbReference>
<dbReference type="SMART" id="SM00089">
    <property type="entry name" value="PKD"/>
    <property type="match status" value="3"/>
</dbReference>
<dbReference type="InterPro" id="IPR019405">
    <property type="entry name" value="Lactonase_7-beta_prop"/>
</dbReference>
<dbReference type="Pfam" id="PF10282">
    <property type="entry name" value="Lactonase"/>
    <property type="match status" value="1"/>
</dbReference>
<keyword evidence="3" id="KW-1185">Reference proteome</keyword>
<dbReference type="Gene3D" id="2.60.40.10">
    <property type="entry name" value="Immunoglobulins"/>
    <property type="match status" value="3"/>
</dbReference>
<dbReference type="SMART" id="SM00564">
    <property type="entry name" value="PQQ"/>
    <property type="match status" value="5"/>
</dbReference>